<gene>
    <name evidence="1" type="ORF">PL14_14260</name>
</gene>
<dbReference type="AlphaFoldDB" id="A0ABD4QYA1"/>
<accession>A0ABD4QYA1</accession>
<sequence length="67" mass="7488">MLTIAPGAQKLVQTIATYSRYGAVKPHIIAAQHPEYSEHHIAFVLEQLAQVPFADLHHLIKNTKNCI</sequence>
<name>A0ABD4QYA1_VIBAN</name>
<dbReference type="Proteomes" id="UP000078309">
    <property type="component" value="Unassembled WGS sequence"/>
</dbReference>
<dbReference type="RefSeq" id="WP_064626349.1">
    <property type="nucleotide sequence ID" value="NZ_JAHGUI010000060.1"/>
</dbReference>
<evidence type="ECO:0000313" key="1">
    <source>
        <dbReference type="EMBL" id="MBT2919841.1"/>
    </source>
</evidence>
<dbReference type="EMBL" id="JAHGUI010000060">
    <property type="protein sequence ID" value="MBT2919841.1"/>
    <property type="molecule type" value="Genomic_DNA"/>
</dbReference>
<proteinExistence type="predicted"/>
<comment type="caution">
    <text evidence="1">The sequence shown here is derived from an EMBL/GenBank/DDBJ whole genome shotgun (WGS) entry which is preliminary data.</text>
</comment>
<reference evidence="1 2" key="1">
    <citation type="journal article" date="2017" name="J. Fish Dis.">
        <title>Comparative assessment of Vibrio virulence in marine fish larvae.</title>
        <authorList>
            <person name="Ronneseth A."/>
            <person name="Castillo D."/>
            <person name="D'Alvise P."/>
            <person name="Tonnesen O."/>
            <person name="Haugland G."/>
            <person name="Grotkjaer T."/>
            <person name="Engell-Sorensen K."/>
            <person name="Norremark L."/>
            <person name="Bergh O."/>
            <person name="Wergeland H.I."/>
            <person name="Gram L."/>
        </authorList>
    </citation>
    <scope>NUCLEOTIDE SEQUENCE [LARGE SCALE GENOMIC DNA]</scope>
    <source>
        <strain evidence="1 2">90-11-286</strain>
    </source>
</reference>
<protein>
    <submittedName>
        <fullName evidence="1">Uncharacterized protein</fullName>
    </submittedName>
</protein>
<evidence type="ECO:0000313" key="2">
    <source>
        <dbReference type="Proteomes" id="UP000078309"/>
    </source>
</evidence>
<organism evidence="1 2">
    <name type="scientific">Vibrio anguillarum</name>
    <name type="common">Listonella anguillarum</name>
    <dbReference type="NCBI Taxonomy" id="55601"/>
    <lineage>
        <taxon>Bacteria</taxon>
        <taxon>Pseudomonadati</taxon>
        <taxon>Pseudomonadota</taxon>
        <taxon>Gammaproteobacteria</taxon>
        <taxon>Vibrionales</taxon>
        <taxon>Vibrionaceae</taxon>
        <taxon>Vibrio</taxon>
    </lineage>
</organism>